<reference evidence="1" key="2">
    <citation type="submission" date="2021-08" db="EMBL/GenBank/DDBJ databases">
        <authorList>
            <person name="Eriksson T."/>
        </authorList>
    </citation>
    <scope>NUCLEOTIDE SEQUENCE</scope>
    <source>
        <strain evidence="1">Stoneville</strain>
        <tissue evidence="1">Whole head</tissue>
    </source>
</reference>
<organism evidence="1 2">
    <name type="scientific">Tenebrio molitor</name>
    <name type="common">Yellow mealworm beetle</name>
    <dbReference type="NCBI Taxonomy" id="7067"/>
    <lineage>
        <taxon>Eukaryota</taxon>
        <taxon>Metazoa</taxon>
        <taxon>Ecdysozoa</taxon>
        <taxon>Arthropoda</taxon>
        <taxon>Hexapoda</taxon>
        <taxon>Insecta</taxon>
        <taxon>Pterygota</taxon>
        <taxon>Neoptera</taxon>
        <taxon>Endopterygota</taxon>
        <taxon>Coleoptera</taxon>
        <taxon>Polyphaga</taxon>
        <taxon>Cucujiformia</taxon>
        <taxon>Tenebrionidae</taxon>
        <taxon>Tenebrio</taxon>
    </lineage>
</organism>
<dbReference type="InterPro" id="IPR036397">
    <property type="entry name" value="RNaseH_sf"/>
</dbReference>
<evidence type="ECO:0000313" key="1">
    <source>
        <dbReference type="EMBL" id="KAH0816761.1"/>
    </source>
</evidence>
<protein>
    <recommendedName>
        <fullName evidence="3">Transposase</fullName>
    </recommendedName>
</protein>
<dbReference type="Gene3D" id="3.30.420.10">
    <property type="entry name" value="Ribonuclease H-like superfamily/Ribonuclease H"/>
    <property type="match status" value="1"/>
</dbReference>
<accession>A0A8J6HML2</accession>
<dbReference type="Proteomes" id="UP000719412">
    <property type="component" value="Unassembled WGS sequence"/>
</dbReference>
<sequence length="237" mass="27388">MSTSENSLPFLKTKPRDLKEELTIDSVWETGDHVRRPGQGRHRSTTIAPQDRYLRLLAVRKRFTNIRRLQMQLARGTNVRIGLEIIRQRLLEDNLHIRCPAAGPLLTAADRTVYVTDILEQYVVPFAPFIEDNFIFQHDNARPHSVRIVSEYLDEVGIASMQWLARNQDHEPIENVLDMMRRRVRALQPPPATLGELGKHLIAIWDNQGRADVLSTINSKGRRCEDVIHTRDGKTRY</sequence>
<dbReference type="GO" id="GO:0003676">
    <property type="term" value="F:nucleic acid binding"/>
    <property type="evidence" value="ECO:0007669"/>
    <property type="project" value="InterPro"/>
</dbReference>
<proteinExistence type="predicted"/>
<dbReference type="AlphaFoldDB" id="A0A8J6HML2"/>
<gene>
    <name evidence="1" type="ORF">GEV33_006030</name>
</gene>
<evidence type="ECO:0008006" key="3">
    <source>
        <dbReference type="Google" id="ProtNLM"/>
    </source>
</evidence>
<keyword evidence="2" id="KW-1185">Reference proteome</keyword>
<reference evidence="1" key="1">
    <citation type="journal article" date="2020" name="J Insects Food Feed">
        <title>The yellow mealworm (Tenebrio molitor) genome: a resource for the emerging insects as food and feed industry.</title>
        <authorList>
            <person name="Eriksson T."/>
            <person name="Andere A."/>
            <person name="Kelstrup H."/>
            <person name="Emery V."/>
            <person name="Picard C."/>
        </authorList>
    </citation>
    <scope>NUCLEOTIDE SEQUENCE</scope>
    <source>
        <strain evidence="1">Stoneville</strain>
        <tissue evidence="1">Whole head</tissue>
    </source>
</reference>
<name>A0A8J6HML2_TENMO</name>
<dbReference type="EMBL" id="JABDTM020020984">
    <property type="protein sequence ID" value="KAH0816761.1"/>
    <property type="molecule type" value="Genomic_DNA"/>
</dbReference>
<evidence type="ECO:0000313" key="2">
    <source>
        <dbReference type="Proteomes" id="UP000719412"/>
    </source>
</evidence>
<comment type="caution">
    <text evidence="1">The sequence shown here is derived from an EMBL/GenBank/DDBJ whole genome shotgun (WGS) entry which is preliminary data.</text>
</comment>